<keyword evidence="3" id="KW-1185">Reference proteome</keyword>
<evidence type="ECO:0000313" key="2">
    <source>
        <dbReference type="EMBL" id="MBZ2206237.1"/>
    </source>
</evidence>
<evidence type="ECO:0000313" key="3">
    <source>
        <dbReference type="Proteomes" id="UP000809349"/>
    </source>
</evidence>
<evidence type="ECO:0000256" key="1">
    <source>
        <dbReference type="SAM" id="Phobius"/>
    </source>
</evidence>
<protein>
    <submittedName>
        <fullName evidence="2">Uncharacterized protein</fullName>
    </submittedName>
</protein>
<keyword evidence="1" id="KW-0812">Transmembrane</keyword>
<accession>A0ABS7SKM0</accession>
<keyword evidence="1" id="KW-1133">Transmembrane helix</keyword>
<dbReference type="EMBL" id="JAFBIL020000001">
    <property type="protein sequence ID" value="MBZ2206237.1"/>
    <property type="molecule type" value="Genomic_DNA"/>
</dbReference>
<proteinExistence type="predicted"/>
<feature type="transmembrane region" description="Helical" evidence="1">
    <location>
        <begin position="12"/>
        <end position="38"/>
    </location>
</feature>
<gene>
    <name evidence="2" type="ORF">I4X03_003070</name>
</gene>
<comment type="caution">
    <text evidence="2">The sequence shown here is derived from an EMBL/GenBank/DDBJ whole genome shotgun (WGS) entry which is preliminary data.</text>
</comment>
<reference evidence="2 3" key="1">
    <citation type="submission" date="2021-01" db="EMBL/GenBank/DDBJ databases">
        <authorList>
            <person name="Ruan W."/>
            <person name="Khan S.A."/>
            <person name="Jeon C.O."/>
        </authorList>
    </citation>
    <scope>NUCLEOTIDE SEQUENCE [LARGE SCALE GENOMIC DNA]</scope>
    <source>
        <strain evidence="2 3">R798</strain>
    </source>
</reference>
<keyword evidence="1" id="KW-0472">Membrane</keyword>
<sequence>MQIFPLVRGVFSLAAVAALLVFFKPLLVGIARAMLLVVRPRLTKEERLARRQMRDAQMLQNMINASQGPSHAAELRALAARS</sequence>
<dbReference type="Proteomes" id="UP000809349">
    <property type="component" value="Unassembled WGS sequence"/>
</dbReference>
<organism evidence="2 3">
    <name type="scientific">Massilia soli</name>
    <dbReference type="NCBI Taxonomy" id="2792854"/>
    <lineage>
        <taxon>Bacteria</taxon>
        <taxon>Pseudomonadati</taxon>
        <taxon>Pseudomonadota</taxon>
        <taxon>Betaproteobacteria</taxon>
        <taxon>Burkholderiales</taxon>
        <taxon>Oxalobacteraceae</taxon>
        <taxon>Telluria group</taxon>
        <taxon>Massilia</taxon>
    </lineage>
</organism>
<reference evidence="2 3" key="2">
    <citation type="submission" date="2021-08" db="EMBL/GenBank/DDBJ databases">
        <title>Massilia sp. R798.</title>
        <authorList>
            <person name="Baek J.H."/>
            <person name="Jung H.S."/>
            <person name="Kim K.R."/>
            <person name="Jeon C.O."/>
        </authorList>
    </citation>
    <scope>NUCLEOTIDE SEQUENCE [LARGE SCALE GENOMIC DNA]</scope>
    <source>
        <strain evidence="2 3">R798</strain>
    </source>
</reference>
<name>A0ABS7SKM0_9BURK</name>